<evidence type="ECO:0000256" key="4">
    <source>
        <dbReference type="SAM" id="MobiDB-lite"/>
    </source>
</evidence>
<evidence type="ECO:0000256" key="3">
    <source>
        <dbReference type="ARBA" id="ARBA00023274"/>
    </source>
</evidence>
<evidence type="ECO:0008006" key="6">
    <source>
        <dbReference type="Google" id="ProtNLM"/>
    </source>
</evidence>
<keyword evidence="2" id="KW-0689">Ribosomal protein</keyword>
<feature type="compositionally biased region" description="Basic and acidic residues" evidence="4">
    <location>
        <begin position="75"/>
        <end position="84"/>
    </location>
</feature>
<dbReference type="Pfam" id="PF00687">
    <property type="entry name" value="Ribosomal_L1"/>
    <property type="match status" value="1"/>
</dbReference>
<accession>A0A7S0ZER7</accession>
<dbReference type="EMBL" id="HBFP01005513">
    <property type="protein sequence ID" value="CAD8819518.1"/>
    <property type="molecule type" value="Transcribed_RNA"/>
</dbReference>
<dbReference type="SUPFAM" id="SSF56808">
    <property type="entry name" value="Ribosomal protein L1"/>
    <property type="match status" value="1"/>
</dbReference>
<dbReference type="InterPro" id="IPR023674">
    <property type="entry name" value="Ribosomal_uL1-like"/>
</dbReference>
<dbReference type="Gene3D" id="3.30.190.20">
    <property type="match status" value="1"/>
</dbReference>
<dbReference type="CDD" id="cd00403">
    <property type="entry name" value="Ribosomal_L1"/>
    <property type="match status" value="1"/>
</dbReference>
<feature type="region of interest" description="Disordered" evidence="4">
    <location>
        <begin position="75"/>
        <end position="102"/>
    </location>
</feature>
<evidence type="ECO:0000256" key="1">
    <source>
        <dbReference type="ARBA" id="ARBA00010531"/>
    </source>
</evidence>
<evidence type="ECO:0000313" key="5">
    <source>
        <dbReference type="EMBL" id="CAD8819518.1"/>
    </source>
</evidence>
<gene>
    <name evidence="5" type="ORF">TOLI1172_LOCUS3907</name>
</gene>
<name>A0A7S0ZER7_9RHOD</name>
<keyword evidence="3" id="KW-0687">Ribonucleoprotein</keyword>
<dbReference type="InterPro" id="IPR028364">
    <property type="entry name" value="Ribosomal_uL1/biogenesis"/>
</dbReference>
<evidence type="ECO:0000256" key="2">
    <source>
        <dbReference type="ARBA" id="ARBA00022980"/>
    </source>
</evidence>
<dbReference type="PANTHER" id="PTHR36427">
    <property type="entry name" value="54S RIBOSOMAL PROTEIN L1, MITOCHONDRIAL"/>
    <property type="match status" value="1"/>
</dbReference>
<reference evidence="5" key="1">
    <citation type="submission" date="2021-01" db="EMBL/GenBank/DDBJ databases">
        <authorList>
            <person name="Corre E."/>
            <person name="Pelletier E."/>
            <person name="Niang G."/>
            <person name="Scheremetjew M."/>
            <person name="Finn R."/>
            <person name="Kale V."/>
            <person name="Holt S."/>
            <person name="Cochrane G."/>
            <person name="Meng A."/>
            <person name="Brown T."/>
            <person name="Cohen L."/>
        </authorList>
    </citation>
    <scope>NUCLEOTIDE SEQUENCE</scope>
    <source>
        <strain evidence="5">CCMP3278</strain>
    </source>
</reference>
<protein>
    <recommendedName>
        <fullName evidence="6">Ribosomal protein</fullName>
    </recommendedName>
</protein>
<dbReference type="PANTHER" id="PTHR36427:SF3">
    <property type="entry name" value="LARGE RIBOSOMAL SUBUNIT PROTEIN UL1M"/>
    <property type="match status" value="1"/>
</dbReference>
<feature type="compositionally biased region" description="Basic residues" evidence="4">
    <location>
        <begin position="85"/>
        <end position="94"/>
    </location>
</feature>
<sequence length="358" mass="40778">MVLNNVMCHNMIRMNGVSFQFFKMGRFESRSIFTSISVLKKFAKNDNAAVVTKEMIQTATLNVPLAPGLESMLNDEQRTSEKAGSRGRHHRQGRRWKENPSNYRRTKYSFDKTKEYALEEAIHHLRKASWAQYDESVDVIFRLKIDPRKADQLVRGVYKPVYPIGRKRLVYVFVDDDEMAKKALENGAERAGGVDLVNELKDMNKVGKKIDYVITTPSFLPKLGVIAKRLGPHFLMPSPKYETVTFDIVPAIQAALFGQRPFRCDRYGQVQLTVGKISSSDEHLMTNIFAAYDTIEQLRPDPVKRAYILKISMSSSMGPGIYLDPRRLGERVLDELSQNAFGYKDISPLITEKAEEAA</sequence>
<dbReference type="AlphaFoldDB" id="A0A7S0ZER7"/>
<dbReference type="InterPro" id="IPR016095">
    <property type="entry name" value="Ribosomal_uL1_3-a/b-sand"/>
</dbReference>
<dbReference type="GO" id="GO:1990904">
    <property type="term" value="C:ribonucleoprotein complex"/>
    <property type="evidence" value="ECO:0007669"/>
    <property type="project" value="UniProtKB-KW"/>
</dbReference>
<comment type="similarity">
    <text evidence="1">Belongs to the universal ribosomal protein uL1 family.</text>
</comment>
<organism evidence="5">
    <name type="scientific">Timspurckia oligopyrenoides</name>
    <dbReference type="NCBI Taxonomy" id="708627"/>
    <lineage>
        <taxon>Eukaryota</taxon>
        <taxon>Rhodophyta</taxon>
        <taxon>Bangiophyceae</taxon>
        <taxon>Porphyridiales</taxon>
        <taxon>Porphyridiaceae</taxon>
        <taxon>Timspurckia</taxon>
    </lineage>
</organism>
<proteinExistence type="inferred from homology"/>
<dbReference type="GO" id="GO:0005840">
    <property type="term" value="C:ribosome"/>
    <property type="evidence" value="ECO:0007669"/>
    <property type="project" value="UniProtKB-KW"/>
</dbReference>
<dbReference type="Gene3D" id="3.40.50.790">
    <property type="match status" value="1"/>
</dbReference>